<dbReference type="AlphaFoldDB" id="A0AAF3EDS3"/>
<dbReference type="Proteomes" id="UP000887575">
    <property type="component" value="Unassembled WGS sequence"/>
</dbReference>
<feature type="transmembrane region" description="Helical" evidence="1">
    <location>
        <begin position="136"/>
        <end position="153"/>
    </location>
</feature>
<organism evidence="2 3">
    <name type="scientific">Mesorhabditis belari</name>
    <dbReference type="NCBI Taxonomy" id="2138241"/>
    <lineage>
        <taxon>Eukaryota</taxon>
        <taxon>Metazoa</taxon>
        <taxon>Ecdysozoa</taxon>
        <taxon>Nematoda</taxon>
        <taxon>Chromadorea</taxon>
        <taxon>Rhabditida</taxon>
        <taxon>Rhabditina</taxon>
        <taxon>Rhabditomorpha</taxon>
        <taxon>Rhabditoidea</taxon>
        <taxon>Rhabditidae</taxon>
        <taxon>Mesorhabditinae</taxon>
        <taxon>Mesorhabditis</taxon>
    </lineage>
</organism>
<reference evidence="3" key="1">
    <citation type="submission" date="2024-02" db="UniProtKB">
        <authorList>
            <consortium name="WormBaseParasite"/>
        </authorList>
    </citation>
    <scope>IDENTIFICATION</scope>
</reference>
<dbReference type="InterPro" id="IPR015925">
    <property type="entry name" value="Ryanodine_IP3_receptor"/>
</dbReference>
<feature type="transmembrane region" description="Helical" evidence="1">
    <location>
        <begin position="102"/>
        <end position="124"/>
    </location>
</feature>
<dbReference type="PANTHER" id="PTHR45816">
    <property type="entry name" value="MIR DOMAIN-CONTAINING PROTEIN"/>
    <property type="match status" value="1"/>
</dbReference>
<evidence type="ECO:0000256" key="1">
    <source>
        <dbReference type="SAM" id="Phobius"/>
    </source>
</evidence>
<evidence type="ECO:0000313" key="2">
    <source>
        <dbReference type="Proteomes" id="UP000887575"/>
    </source>
</evidence>
<sequence length="228" mass="27004">MNWNTGDENREALRFYKDHTAQIEIVRRDRTLERVVFPIHPTCSFLTKETKQFVYENTERDAQGSKVTEFFEQWEELYEEMRWQEKLQNRRILSWCTQRLRLWGRLCLFFAILVNIIVALHFPFERDDVPYTHPDTSVLAGAFGSLAFLYFRWDDTSAVGTSWGFMWCIAFFMFSFSTLLMNVIGLVPALWIIGIFQCNCVELIPPHEASNPRVSRVRFTQADEHIPQ</sequence>
<accession>A0AAF3EDS3</accession>
<dbReference type="PANTHER" id="PTHR45816:SF4">
    <property type="entry name" value="RYR_IP3R HOMOLOGY ASSOCIATED DOMAIN-CONTAINING PROTEIN"/>
    <property type="match status" value="1"/>
</dbReference>
<keyword evidence="1" id="KW-0812">Transmembrane</keyword>
<dbReference type="WBParaSite" id="MBELARI_LOCUS12118">
    <property type="protein sequence ID" value="MBELARI_LOCUS12118"/>
    <property type="gene ID" value="MBELARI_LOCUS12118"/>
</dbReference>
<proteinExistence type="predicted"/>
<feature type="transmembrane region" description="Helical" evidence="1">
    <location>
        <begin position="165"/>
        <end position="193"/>
    </location>
</feature>
<evidence type="ECO:0000313" key="3">
    <source>
        <dbReference type="WBParaSite" id="MBELARI_LOCUS12118"/>
    </source>
</evidence>
<keyword evidence="1" id="KW-1133">Transmembrane helix</keyword>
<keyword evidence="2" id="KW-1185">Reference proteome</keyword>
<dbReference type="GO" id="GO:0006816">
    <property type="term" value="P:calcium ion transport"/>
    <property type="evidence" value="ECO:0007669"/>
    <property type="project" value="InterPro"/>
</dbReference>
<protein>
    <submittedName>
        <fullName evidence="3">Uncharacterized protein</fullName>
    </submittedName>
</protein>
<keyword evidence="1" id="KW-0472">Membrane</keyword>
<name>A0AAF3EDS3_9BILA</name>